<dbReference type="Proteomes" id="UP001155077">
    <property type="component" value="Unassembled WGS sequence"/>
</dbReference>
<dbReference type="Pfam" id="PF08547">
    <property type="entry name" value="CIA30"/>
    <property type="match status" value="1"/>
</dbReference>
<sequence>MKYLLIMIILFSASSSLMLFDFGKNSDLSNWRVVDDVVMGGRSSGHFSLNEEGHAAFQGEVSLANNGGFSSVDYNFRKIETSDYSKVVIRLKGDGKKYQFRLKADSKEYYSYAAEFDTSGEWEEVEIDFEDMYPTYRGRNLDKPNFDGKSMTQVTFLIGNKKEQNFKLLLDKIELK</sequence>
<dbReference type="PANTHER" id="PTHR13194">
    <property type="entry name" value="COMPLEX I INTERMEDIATE-ASSOCIATED PROTEIN 30"/>
    <property type="match status" value="1"/>
</dbReference>
<dbReference type="SUPFAM" id="SSF49785">
    <property type="entry name" value="Galactose-binding domain-like"/>
    <property type="match status" value="1"/>
</dbReference>
<dbReference type="InterPro" id="IPR039131">
    <property type="entry name" value="NDUFAF1"/>
</dbReference>
<dbReference type="InterPro" id="IPR013857">
    <property type="entry name" value="NADH-UbQ_OxRdtase-assoc_prot30"/>
</dbReference>
<dbReference type="EMBL" id="JAMSCK010000002">
    <property type="protein sequence ID" value="MCM8568910.1"/>
    <property type="molecule type" value="Genomic_DNA"/>
</dbReference>
<organism evidence="3 4">
    <name type="scientific">Gramella jeungdoensis</name>
    <dbReference type="NCBI Taxonomy" id="708091"/>
    <lineage>
        <taxon>Bacteria</taxon>
        <taxon>Pseudomonadati</taxon>
        <taxon>Bacteroidota</taxon>
        <taxon>Flavobacteriia</taxon>
        <taxon>Flavobacteriales</taxon>
        <taxon>Flavobacteriaceae</taxon>
        <taxon>Christiangramia</taxon>
    </lineage>
</organism>
<protein>
    <submittedName>
        <fullName evidence="3">CIA30 family protein</fullName>
    </submittedName>
</protein>
<feature type="domain" description="NADH:ubiquinone oxidoreductase intermediate-associated protein 30" evidence="2">
    <location>
        <begin position="20"/>
        <end position="169"/>
    </location>
</feature>
<dbReference type="InterPro" id="IPR008979">
    <property type="entry name" value="Galactose-bd-like_sf"/>
</dbReference>
<proteinExistence type="inferred from homology"/>
<comment type="caution">
    <text evidence="3">The sequence shown here is derived from an EMBL/GenBank/DDBJ whole genome shotgun (WGS) entry which is preliminary data.</text>
</comment>
<comment type="similarity">
    <text evidence="1">Belongs to the CIA30 family.</text>
</comment>
<reference evidence="3" key="1">
    <citation type="submission" date="2022-06" db="EMBL/GenBank/DDBJ databases">
        <title>Gramella sediminis sp. nov., isolated from deep-sea sediment of the Indian Ocean.</title>
        <authorList>
            <person name="Yang L."/>
        </authorList>
    </citation>
    <scope>NUCLEOTIDE SEQUENCE</scope>
    <source>
        <strain evidence="3">HMD3159</strain>
    </source>
</reference>
<evidence type="ECO:0000259" key="2">
    <source>
        <dbReference type="Pfam" id="PF08547"/>
    </source>
</evidence>
<accession>A0ABT0YZL1</accession>
<gene>
    <name evidence="3" type="ORF">NE848_05945</name>
</gene>
<name>A0ABT0YZL1_9FLAO</name>
<evidence type="ECO:0000313" key="3">
    <source>
        <dbReference type="EMBL" id="MCM8568910.1"/>
    </source>
</evidence>
<dbReference type="PANTHER" id="PTHR13194:SF19">
    <property type="entry name" value="NAD(P)-BINDING ROSSMANN-FOLD SUPERFAMILY PROTEIN"/>
    <property type="match status" value="1"/>
</dbReference>
<dbReference type="RefSeq" id="WP_252111424.1">
    <property type="nucleotide sequence ID" value="NZ_JAMSCK010000002.1"/>
</dbReference>
<evidence type="ECO:0000256" key="1">
    <source>
        <dbReference type="ARBA" id="ARBA00007884"/>
    </source>
</evidence>
<evidence type="ECO:0000313" key="4">
    <source>
        <dbReference type="Proteomes" id="UP001155077"/>
    </source>
</evidence>
<keyword evidence="4" id="KW-1185">Reference proteome</keyword>